<dbReference type="RefSeq" id="WP_093834120.1">
    <property type="nucleotide sequence ID" value="NZ_FOLQ01000029.1"/>
</dbReference>
<evidence type="ECO:0000313" key="2">
    <source>
        <dbReference type="Proteomes" id="UP000198598"/>
    </source>
</evidence>
<sequence>MANFKPRNGIAKNYNDNALEVRDFYGNVILQILYLGDTVNIAGVFYCQAGQALAILIDETGVATFDKLKKGELDYKVLSKIIPIFNYPAATHQGECPGCDALEKIISGHEINDSTGYLLRESPLEICDIPYFKDANDK</sequence>
<evidence type="ECO:0000313" key="1">
    <source>
        <dbReference type="EMBL" id="SFF11509.1"/>
    </source>
</evidence>
<reference evidence="1 2" key="1">
    <citation type="submission" date="2016-10" db="EMBL/GenBank/DDBJ databases">
        <authorList>
            <person name="de Groot N.N."/>
        </authorList>
    </citation>
    <scope>NUCLEOTIDE SEQUENCE [LARGE SCALE GENOMIC DNA]</scope>
    <source>
        <strain evidence="1 2">DSM 26130</strain>
    </source>
</reference>
<accession>A0A1I2G2Y9</accession>
<dbReference type="AlphaFoldDB" id="A0A1I2G2Y9"/>
<proteinExistence type="predicted"/>
<organism evidence="1 2">
    <name type="scientific">Spirosoma endophyticum</name>
    <dbReference type="NCBI Taxonomy" id="662367"/>
    <lineage>
        <taxon>Bacteria</taxon>
        <taxon>Pseudomonadati</taxon>
        <taxon>Bacteroidota</taxon>
        <taxon>Cytophagia</taxon>
        <taxon>Cytophagales</taxon>
        <taxon>Cytophagaceae</taxon>
        <taxon>Spirosoma</taxon>
    </lineage>
</organism>
<name>A0A1I2G2Y9_9BACT</name>
<keyword evidence="2" id="KW-1185">Reference proteome</keyword>
<gene>
    <name evidence="1" type="ORF">SAMN05216167_12930</name>
</gene>
<dbReference type="EMBL" id="FOLQ01000029">
    <property type="protein sequence ID" value="SFF11509.1"/>
    <property type="molecule type" value="Genomic_DNA"/>
</dbReference>
<dbReference type="Proteomes" id="UP000198598">
    <property type="component" value="Unassembled WGS sequence"/>
</dbReference>
<protein>
    <submittedName>
        <fullName evidence="1">Uncharacterized protein</fullName>
    </submittedName>
</protein>